<feature type="transmembrane region" description="Helical" evidence="6">
    <location>
        <begin position="349"/>
        <end position="368"/>
    </location>
</feature>
<feature type="transmembrane region" description="Helical" evidence="6">
    <location>
        <begin position="149"/>
        <end position="166"/>
    </location>
</feature>
<evidence type="ECO:0000256" key="6">
    <source>
        <dbReference type="SAM" id="Phobius"/>
    </source>
</evidence>
<gene>
    <name evidence="7" type="ORF">ACFQPF_02915</name>
</gene>
<comment type="subcellular location">
    <subcellularLocation>
        <location evidence="1">Cell membrane</location>
        <topology evidence="1">Multi-pass membrane protein</topology>
    </subcellularLocation>
</comment>
<accession>A0ABW2NIY3</accession>
<keyword evidence="8" id="KW-1185">Reference proteome</keyword>
<dbReference type="RefSeq" id="WP_379746259.1">
    <property type="nucleotide sequence ID" value="NZ_JBHTCP010000004.1"/>
</dbReference>
<dbReference type="PANTHER" id="PTHR30250:SF24">
    <property type="entry name" value="STAGE V SPORULATION PROTEIN B"/>
    <property type="match status" value="1"/>
</dbReference>
<dbReference type="Pfam" id="PF01943">
    <property type="entry name" value="Polysacc_synt"/>
    <property type="match status" value="1"/>
</dbReference>
<dbReference type="PANTHER" id="PTHR30250">
    <property type="entry name" value="PST FAMILY PREDICTED COLANIC ACID TRANSPORTER"/>
    <property type="match status" value="1"/>
</dbReference>
<evidence type="ECO:0000313" key="7">
    <source>
        <dbReference type="EMBL" id="MFC7370622.1"/>
    </source>
</evidence>
<feature type="transmembrane region" description="Helical" evidence="6">
    <location>
        <begin position="172"/>
        <end position="198"/>
    </location>
</feature>
<evidence type="ECO:0000256" key="4">
    <source>
        <dbReference type="ARBA" id="ARBA00022989"/>
    </source>
</evidence>
<evidence type="ECO:0000256" key="2">
    <source>
        <dbReference type="ARBA" id="ARBA00022475"/>
    </source>
</evidence>
<evidence type="ECO:0000313" key="8">
    <source>
        <dbReference type="Proteomes" id="UP001596549"/>
    </source>
</evidence>
<keyword evidence="3 6" id="KW-0812">Transmembrane</keyword>
<feature type="transmembrane region" description="Helical" evidence="6">
    <location>
        <begin position="116"/>
        <end position="137"/>
    </location>
</feature>
<dbReference type="Proteomes" id="UP001596549">
    <property type="component" value="Unassembled WGS sequence"/>
</dbReference>
<keyword evidence="4 6" id="KW-1133">Transmembrane helix</keyword>
<feature type="transmembrane region" description="Helical" evidence="6">
    <location>
        <begin position="218"/>
        <end position="245"/>
    </location>
</feature>
<evidence type="ECO:0000256" key="5">
    <source>
        <dbReference type="ARBA" id="ARBA00023136"/>
    </source>
</evidence>
<organism evidence="7 8">
    <name type="scientific">Fictibacillus iocasae</name>
    <dbReference type="NCBI Taxonomy" id="2715437"/>
    <lineage>
        <taxon>Bacteria</taxon>
        <taxon>Bacillati</taxon>
        <taxon>Bacillota</taxon>
        <taxon>Bacilli</taxon>
        <taxon>Bacillales</taxon>
        <taxon>Fictibacillaceae</taxon>
        <taxon>Fictibacillus</taxon>
    </lineage>
</organism>
<dbReference type="EMBL" id="JBHTCP010000004">
    <property type="protein sequence ID" value="MFC7370622.1"/>
    <property type="molecule type" value="Genomic_DNA"/>
</dbReference>
<sequence length="445" mass="49066">MKLFYRGVLLLALASLAGESLEFITNMVLAKELGEQGLGHFMSILPTIFLIVIIASLELPISVSKYIAERDERDHHSMLKHAFFLTICCTALLLALSLVILPMLPVFNSYHPLVRWLVILLIPIIAFTSIARGYFMGKQQMGKIAFSNLARKIVQLILLTGVYQMFSFSEETAILVAVATLIGSEVVVFLYLFTHYVLQFSRMRKHPESEIPLKDVTVSLAAVSGPATALRLFHAVTNAVQPFLIKFALVSSGITSSEATGQFGILAGVAMTIGFFPGFIAHALLVVLIPTVSESYAKKDTARLALLLRQAMLITFCYGVPSVMIAYYFSGPLTELFFQSTSAAAYVKLLWPTFLFTFFLVPLQAYLIGLGLIKAAFYQSVWATTLSFGLMYMLGSQGTLQMNGIIIGMNAGSVLLMLLHYFSICRTIGISLLLTENRFPAPFIK</sequence>
<protein>
    <submittedName>
        <fullName evidence="7">Oligosaccharide flippase family protein</fullName>
    </submittedName>
</protein>
<reference evidence="8" key="1">
    <citation type="journal article" date="2019" name="Int. J. Syst. Evol. Microbiol.">
        <title>The Global Catalogue of Microorganisms (GCM) 10K type strain sequencing project: providing services to taxonomists for standard genome sequencing and annotation.</title>
        <authorList>
            <consortium name="The Broad Institute Genomics Platform"/>
            <consortium name="The Broad Institute Genome Sequencing Center for Infectious Disease"/>
            <person name="Wu L."/>
            <person name="Ma J."/>
        </authorList>
    </citation>
    <scope>NUCLEOTIDE SEQUENCE [LARGE SCALE GENOMIC DNA]</scope>
    <source>
        <strain evidence="8">NBRC 106396</strain>
    </source>
</reference>
<keyword evidence="5 6" id="KW-0472">Membrane</keyword>
<evidence type="ECO:0000256" key="3">
    <source>
        <dbReference type="ARBA" id="ARBA00022692"/>
    </source>
</evidence>
<feature type="transmembrane region" description="Helical" evidence="6">
    <location>
        <begin position="375"/>
        <end position="394"/>
    </location>
</feature>
<evidence type="ECO:0000256" key="1">
    <source>
        <dbReference type="ARBA" id="ARBA00004651"/>
    </source>
</evidence>
<dbReference type="InterPro" id="IPR002797">
    <property type="entry name" value="Polysacc_synth"/>
</dbReference>
<feature type="transmembrane region" description="Helical" evidence="6">
    <location>
        <begin position="265"/>
        <end position="290"/>
    </location>
</feature>
<keyword evidence="2" id="KW-1003">Cell membrane</keyword>
<comment type="caution">
    <text evidence="7">The sequence shown here is derived from an EMBL/GenBank/DDBJ whole genome shotgun (WGS) entry which is preliminary data.</text>
</comment>
<feature type="transmembrane region" description="Helical" evidence="6">
    <location>
        <begin position="311"/>
        <end position="329"/>
    </location>
</feature>
<feature type="transmembrane region" description="Helical" evidence="6">
    <location>
        <begin position="82"/>
        <end position="104"/>
    </location>
</feature>
<dbReference type="InterPro" id="IPR050833">
    <property type="entry name" value="Poly_Biosynth_Transport"/>
</dbReference>
<name>A0ABW2NIY3_9BACL</name>
<proteinExistence type="predicted"/>
<feature type="transmembrane region" description="Helical" evidence="6">
    <location>
        <begin position="40"/>
        <end position="61"/>
    </location>
</feature>
<feature type="transmembrane region" description="Helical" evidence="6">
    <location>
        <begin position="400"/>
        <end position="422"/>
    </location>
</feature>